<dbReference type="EMBL" id="CAUEEQ010016082">
    <property type="protein sequence ID" value="CAJ0939946.1"/>
    <property type="molecule type" value="Genomic_DNA"/>
</dbReference>
<evidence type="ECO:0000313" key="2">
    <source>
        <dbReference type="Proteomes" id="UP001176940"/>
    </source>
</evidence>
<feature type="non-terminal residue" evidence="1">
    <location>
        <position position="1"/>
    </location>
</feature>
<gene>
    <name evidence="1" type="ORF">RIMI_LOCUS8197185</name>
</gene>
<protein>
    <submittedName>
        <fullName evidence="1">Uncharacterized protein</fullName>
    </submittedName>
</protein>
<organism evidence="1 2">
    <name type="scientific">Ranitomeya imitator</name>
    <name type="common">mimic poison frog</name>
    <dbReference type="NCBI Taxonomy" id="111125"/>
    <lineage>
        <taxon>Eukaryota</taxon>
        <taxon>Metazoa</taxon>
        <taxon>Chordata</taxon>
        <taxon>Craniata</taxon>
        <taxon>Vertebrata</taxon>
        <taxon>Euteleostomi</taxon>
        <taxon>Amphibia</taxon>
        <taxon>Batrachia</taxon>
        <taxon>Anura</taxon>
        <taxon>Neobatrachia</taxon>
        <taxon>Hyloidea</taxon>
        <taxon>Dendrobatidae</taxon>
        <taxon>Dendrobatinae</taxon>
        <taxon>Ranitomeya</taxon>
    </lineage>
</organism>
<name>A0ABN9LH52_9NEOB</name>
<evidence type="ECO:0000313" key="1">
    <source>
        <dbReference type="EMBL" id="CAJ0939946.1"/>
    </source>
</evidence>
<accession>A0ABN9LH52</accession>
<dbReference type="Proteomes" id="UP001176940">
    <property type="component" value="Unassembled WGS sequence"/>
</dbReference>
<sequence length="134" mass="15422">EEQRIRLAVEDVLSQQQQLKNQLLLKKSEVGDAQKLAEEVRVKLLKENRELGKKQKETMTIESKMEQKKLERHNLLLDCKVQDLQVNLLAGSLDDITEMELETESGSTSATADIYERERNIHIDYSGLSDELKV</sequence>
<keyword evidence="2" id="KW-1185">Reference proteome</keyword>
<reference evidence="1" key="1">
    <citation type="submission" date="2023-07" db="EMBL/GenBank/DDBJ databases">
        <authorList>
            <person name="Stuckert A."/>
        </authorList>
    </citation>
    <scope>NUCLEOTIDE SEQUENCE</scope>
</reference>
<comment type="caution">
    <text evidence="1">The sequence shown here is derived from an EMBL/GenBank/DDBJ whole genome shotgun (WGS) entry which is preliminary data.</text>
</comment>
<proteinExistence type="predicted"/>